<evidence type="ECO:0000256" key="2">
    <source>
        <dbReference type="RuleBase" id="RU363015"/>
    </source>
</evidence>
<dbReference type="PANTHER" id="PTHR31223">
    <property type="entry name" value="LOG FAMILY PROTEIN YJL055W"/>
    <property type="match status" value="1"/>
</dbReference>
<dbReference type="Gene3D" id="3.40.50.450">
    <property type="match status" value="1"/>
</dbReference>
<sequence length="191" mass="20873">MRICVFCGSSAGRVRHVRAATEAGRLLARRGIEVVYGGGRVGTMGAVADGALNAGGSVIGVIPHHVVEWEIAHDGLTELHVVDTMHQRKALMADLSDAFVALPGGAGTLDELFEIWTWAQLELHAKPIGLLNVDGYYGHLIAMIDHMVSEGFLKPAYREMVLVDDDLERLLDRFADYVPPVYRWADDAPIE</sequence>
<comment type="catalytic activity">
    <reaction evidence="2">
        <text>9-ribosyl-trans-zeatin 5'-phosphate + H2O = trans-zeatin + D-ribose 5-phosphate</text>
        <dbReference type="Rhea" id="RHEA:48564"/>
        <dbReference type="ChEBI" id="CHEBI:15377"/>
        <dbReference type="ChEBI" id="CHEBI:16522"/>
        <dbReference type="ChEBI" id="CHEBI:78346"/>
        <dbReference type="ChEBI" id="CHEBI:87947"/>
        <dbReference type="EC" id="3.2.2.n1"/>
    </reaction>
</comment>
<accession>A0ABV8C3P7</accession>
<keyword evidence="2" id="KW-0203">Cytokinin biosynthesis</keyword>
<dbReference type="EMBL" id="JBHRZI010000030">
    <property type="protein sequence ID" value="MFC3896621.1"/>
    <property type="molecule type" value="Genomic_DNA"/>
</dbReference>
<evidence type="ECO:0000256" key="1">
    <source>
        <dbReference type="ARBA" id="ARBA00006763"/>
    </source>
</evidence>
<reference evidence="4" key="1">
    <citation type="journal article" date="2019" name="Int. J. Syst. Evol. Microbiol.">
        <title>The Global Catalogue of Microorganisms (GCM) 10K type strain sequencing project: providing services to taxonomists for standard genome sequencing and annotation.</title>
        <authorList>
            <consortium name="The Broad Institute Genomics Platform"/>
            <consortium name="The Broad Institute Genome Sequencing Center for Infectious Disease"/>
            <person name="Wu L."/>
            <person name="Ma J."/>
        </authorList>
    </citation>
    <scope>NUCLEOTIDE SEQUENCE [LARGE SCALE GENOMIC DNA]</scope>
    <source>
        <strain evidence="4">CGMCC 4.7405</strain>
    </source>
</reference>
<gene>
    <name evidence="3" type="ORF">ACFOWZ_34530</name>
</gene>
<name>A0ABV8C3P7_9PSEU</name>
<organism evidence="3 4">
    <name type="scientific">Lentzea rhizosphaerae</name>
    <dbReference type="NCBI Taxonomy" id="2041025"/>
    <lineage>
        <taxon>Bacteria</taxon>
        <taxon>Bacillati</taxon>
        <taxon>Actinomycetota</taxon>
        <taxon>Actinomycetes</taxon>
        <taxon>Pseudonocardiales</taxon>
        <taxon>Pseudonocardiaceae</taxon>
        <taxon>Lentzea</taxon>
    </lineage>
</organism>
<dbReference type="RefSeq" id="WP_382378145.1">
    <property type="nucleotide sequence ID" value="NZ_JBHRZI010000030.1"/>
</dbReference>
<dbReference type="NCBIfam" id="TIGR00730">
    <property type="entry name" value="Rossman fold protein, TIGR00730 family"/>
    <property type="match status" value="1"/>
</dbReference>
<comment type="similarity">
    <text evidence="1 2">Belongs to the LOG family.</text>
</comment>
<comment type="catalytic activity">
    <reaction evidence="2">
        <text>N(6)-(dimethylallyl)adenosine 5'-phosphate + H2O = N(6)-dimethylallyladenine + D-ribose 5-phosphate</text>
        <dbReference type="Rhea" id="RHEA:48560"/>
        <dbReference type="ChEBI" id="CHEBI:15377"/>
        <dbReference type="ChEBI" id="CHEBI:17660"/>
        <dbReference type="ChEBI" id="CHEBI:57526"/>
        <dbReference type="ChEBI" id="CHEBI:78346"/>
        <dbReference type="EC" id="3.2.2.n1"/>
    </reaction>
</comment>
<dbReference type="Proteomes" id="UP001595690">
    <property type="component" value="Unassembled WGS sequence"/>
</dbReference>
<comment type="caution">
    <text evidence="3">The sequence shown here is derived from an EMBL/GenBank/DDBJ whole genome shotgun (WGS) entry which is preliminary data.</text>
</comment>
<dbReference type="InterPro" id="IPR005269">
    <property type="entry name" value="LOG"/>
</dbReference>
<protein>
    <recommendedName>
        <fullName evidence="2">Cytokinin riboside 5'-monophosphate phosphoribohydrolase</fullName>
        <ecNumber evidence="2">3.2.2.n1</ecNumber>
    </recommendedName>
</protein>
<dbReference type="Pfam" id="PF03641">
    <property type="entry name" value="Lysine_decarbox"/>
    <property type="match status" value="1"/>
</dbReference>
<evidence type="ECO:0000313" key="3">
    <source>
        <dbReference type="EMBL" id="MFC3896621.1"/>
    </source>
</evidence>
<dbReference type="EC" id="3.2.2.n1" evidence="2"/>
<dbReference type="InterPro" id="IPR031100">
    <property type="entry name" value="LOG_fam"/>
</dbReference>
<dbReference type="PANTHER" id="PTHR31223:SF70">
    <property type="entry name" value="LOG FAMILY PROTEIN YJL055W"/>
    <property type="match status" value="1"/>
</dbReference>
<proteinExistence type="inferred from homology"/>
<keyword evidence="2" id="KW-0378">Hydrolase</keyword>
<evidence type="ECO:0000313" key="4">
    <source>
        <dbReference type="Proteomes" id="UP001595690"/>
    </source>
</evidence>
<dbReference type="SUPFAM" id="SSF102405">
    <property type="entry name" value="MCP/YpsA-like"/>
    <property type="match status" value="1"/>
</dbReference>
<keyword evidence="4" id="KW-1185">Reference proteome</keyword>